<dbReference type="SUPFAM" id="SSF52540">
    <property type="entry name" value="P-loop containing nucleoside triphosphate hydrolases"/>
    <property type="match status" value="1"/>
</dbReference>
<dbReference type="PANTHER" id="PTHR45766">
    <property type="entry name" value="DNA ANNEALING HELICASE AND ENDONUCLEASE ZRANB3 FAMILY MEMBER"/>
    <property type="match status" value="1"/>
</dbReference>
<dbReference type="GO" id="GO:0006281">
    <property type="term" value="P:DNA repair"/>
    <property type="evidence" value="ECO:0007669"/>
    <property type="project" value="TreeGrafter"/>
</dbReference>
<dbReference type="PANTHER" id="PTHR45766:SF6">
    <property type="entry name" value="SWI_SNF-RELATED MATRIX-ASSOCIATED ACTIN-DEPENDENT REGULATOR OF CHROMATIN SUBFAMILY A-LIKE PROTEIN 1"/>
    <property type="match status" value="1"/>
</dbReference>
<dbReference type="AlphaFoldDB" id="A0A383BWC6"/>
<proteinExistence type="predicted"/>
<dbReference type="InterPro" id="IPR027417">
    <property type="entry name" value="P-loop_NTPase"/>
</dbReference>
<dbReference type="Pfam" id="PF00271">
    <property type="entry name" value="Helicase_C"/>
    <property type="match status" value="1"/>
</dbReference>
<dbReference type="InterPro" id="IPR049730">
    <property type="entry name" value="SNF2/RAD54-like_C"/>
</dbReference>
<dbReference type="EMBL" id="UINC01203793">
    <property type="protein sequence ID" value="SVE24214.1"/>
    <property type="molecule type" value="Genomic_DNA"/>
</dbReference>
<sequence length="145" mass="15799">VIDSRGKIVLFAWHKDVVTALLSGLQEFNPVRFTGSDSQVARQASVDAFQVDETVKVIVLNLEAGGVGITLTGSEEAGFCTSVVFSELDWRPSIMQQAERRVARLGADESAEHILVHHVVLDGSLDATISNRLIDKQDVIDRAIN</sequence>
<keyword evidence="1" id="KW-0378">Hydrolase</keyword>
<dbReference type="Gene3D" id="3.40.50.300">
    <property type="entry name" value="P-loop containing nucleotide triphosphate hydrolases"/>
    <property type="match status" value="1"/>
</dbReference>
<gene>
    <name evidence="3" type="ORF">METZ01_LOCUS477068</name>
</gene>
<feature type="non-terminal residue" evidence="3">
    <location>
        <position position="1"/>
    </location>
</feature>
<dbReference type="InterPro" id="IPR001650">
    <property type="entry name" value="Helicase_C-like"/>
</dbReference>
<protein>
    <recommendedName>
        <fullName evidence="2">Helicase C-terminal domain-containing protein</fullName>
    </recommendedName>
</protein>
<evidence type="ECO:0000259" key="2">
    <source>
        <dbReference type="Pfam" id="PF00271"/>
    </source>
</evidence>
<dbReference type="GO" id="GO:0016787">
    <property type="term" value="F:hydrolase activity"/>
    <property type="evidence" value="ECO:0007669"/>
    <property type="project" value="UniProtKB-KW"/>
</dbReference>
<organism evidence="3">
    <name type="scientific">marine metagenome</name>
    <dbReference type="NCBI Taxonomy" id="408172"/>
    <lineage>
        <taxon>unclassified sequences</taxon>
        <taxon>metagenomes</taxon>
        <taxon>ecological metagenomes</taxon>
    </lineage>
</organism>
<reference evidence="3" key="1">
    <citation type="submission" date="2018-05" db="EMBL/GenBank/DDBJ databases">
        <authorList>
            <person name="Lanie J.A."/>
            <person name="Ng W.-L."/>
            <person name="Kazmierczak K.M."/>
            <person name="Andrzejewski T.M."/>
            <person name="Davidsen T.M."/>
            <person name="Wayne K.J."/>
            <person name="Tettelin H."/>
            <person name="Glass J.I."/>
            <person name="Rusch D."/>
            <person name="Podicherti R."/>
            <person name="Tsui H.-C.T."/>
            <person name="Winkler M.E."/>
        </authorList>
    </citation>
    <scope>NUCLEOTIDE SEQUENCE</scope>
</reference>
<name>A0A383BWC6_9ZZZZ</name>
<evidence type="ECO:0000313" key="3">
    <source>
        <dbReference type="EMBL" id="SVE24214.1"/>
    </source>
</evidence>
<feature type="domain" description="Helicase C-terminal" evidence="2">
    <location>
        <begin position="4"/>
        <end position="106"/>
    </location>
</feature>
<evidence type="ECO:0000256" key="1">
    <source>
        <dbReference type="ARBA" id="ARBA00022801"/>
    </source>
</evidence>
<dbReference type="CDD" id="cd18793">
    <property type="entry name" value="SF2_C_SNF"/>
    <property type="match status" value="1"/>
</dbReference>
<dbReference type="GO" id="GO:0031297">
    <property type="term" value="P:replication fork processing"/>
    <property type="evidence" value="ECO:0007669"/>
    <property type="project" value="TreeGrafter"/>
</dbReference>
<accession>A0A383BWC6</accession>